<sequence length="131" mass="14491">MGLGSKVRRAWLFTIKHSLNRLTGRMARRGSERFSIVRTVGRTSGKTFETPIIVQPVEGGFVCELTYGPEVNWYRNLVAANGGEIVRGGVTTKIVGLEPMTTAAGIAAFTPFQRRVLRMLNRTHFVKLIAA</sequence>
<comment type="caution">
    <text evidence="1">The sequence shown here is derived from an EMBL/GenBank/DDBJ whole genome shotgun (WGS) entry which is preliminary data.</text>
</comment>
<evidence type="ECO:0000313" key="1">
    <source>
        <dbReference type="EMBL" id="GAA3873043.1"/>
    </source>
</evidence>
<reference evidence="2" key="1">
    <citation type="journal article" date="2019" name="Int. J. Syst. Evol. Microbiol.">
        <title>The Global Catalogue of Microorganisms (GCM) 10K type strain sequencing project: providing services to taxonomists for standard genome sequencing and annotation.</title>
        <authorList>
            <consortium name="The Broad Institute Genomics Platform"/>
            <consortium name="The Broad Institute Genome Sequencing Center for Infectious Disease"/>
            <person name="Wu L."/>
            <person name="Ma J."/>
        </authorList>
    </citation>
    <scope>NUCLEOTIDE SEQUENCE [LARGE SCALE GENOMIC DNA]</scope>
    <source>
        <strain evidence="2">JCM 17021</strain>
    </source>
</reference>
<dbReference type="RefSeq" id="WP_345064131.1">
    <property type="nucleotide sequence ID" value="NZ_BAABCN010000002.1"/>
</dbReference>
<dbReference type="EMBL" id="BAABCN010000002">
    <property type="protein sequence ID" value="GAA3873043.1"/>
    <property type="molecule type" value="Genomic_DNA"/>
</dbReference>
<organism evidence="1 2">
    <name type="scientific">Leifsonia kafniensis</name>
    <dbReference type="NCBI Taxonomy" id="475957"/>
    <lineage>
        <taxon>Bacteria</taxon>
        <taxon>Bacillati</taxon>
        <taxon>Actinomycetota</taxon>
        <taxon>Actinomycetes</taxon>
        <taxon>Micrococcales</taxon>
        <taxon>Microbacteriaceae</taxon>
        <taxon>Leifsonia</taxon>
    </lineage>
</organism>
<dbReference type="Proteomes" id="UP001501803">
    <property type="component" value="Unassembled WGS sequence"/>
</dbReference>
<dbReference type="Gene3D" id="2.30.110.10">
    <property type="entry name" value="Electron Transport, Fmn-binding Protein, Chain A"/>
    <property type="match status" value="1"/>
</dbReference>
<protein>
    <recommendedName>
        <fullName evidence="3">Nitroreductase family deazaflavin-dependent oxidoreductase</fullName>
    </recommendedName>
</protein>
<evidence type="ECO:0008006" key="3">
    <source>
        <dbReference type="Google" id="ProtNLM"/>
    </source>
</evidence>
<keyword evidence="2" id="KW-1185">Reference proteome</keyword>
<name>A0ABP7KD91_9MICO</name>
<proteinExistence type="predicted"/>
<accession>A0ABP7KD91</accession>
<evidence type="ECO:0000313" key="2">
    <source>
        <dbReference type="Proteomes" id="UP001501803"/>
    </source>
</evidence>
<dbReference type="InterPro" id="IPR012349">
    <property type="entry name" value="Split_barrel_FMN-bd"/>
</dbReference>
<gene>
    <name evidence="1" type="ORF">GCM10022381_15070</name>
</gene>